<dbReference type="InterPro" id="IPR036236">
    <property type="entry name" value="Znf_C2H2_sf"/>
</dbReference>
<feature type="region of interest" description="Disordered" evidence="6">
    <location>
        <begin position="252"/>
        <end position="284"/>
    </location>
</feature>
<gene>
    <name evidence="8" type="ORF">BZG36_02900</name>
</gene>
<keyword evidence="3 5" id="KW-0863">Zinc-finger</keyword>
<dbReference type="Pfam" id="PF00096">
    <property type="entry name" value="zf-C2H2"/>
    <property type="match status" value="3"/>
</dbReference>
<feature type="compositionally biased region" description="Polar residues" evidence="6">
    <location>
        <begin position="46"/>
        <end position="55"/>
    </location>
</feature>
<organism evidence="8 9">
    <name type="scientific">Bifiguratus adelaidae</name>
    <dbReference type="NCBI Taxonomy" id="1938954"/>
    <lineage>
        <taxon>Eukaryota</taxon>
        <taxon>Fungi</taxon>
        <taxon>Fungi incertae sedis</taxon>
        <taxon>Mucoromycota</taxon>
        <taxon>Mucoromycotina</taxon>
        <taxon>Endogonomycetes</taxon>
        <taxon>Endogonales</taxon>
        <taxon>Endogonales incertae sedis</taxon>
        <taxon>Bifiguratus</taxon>
    </lineage>
</organism>
<reference evidence="8 9" key="1">
    <citation type="journal article" date="2017" name="Mycologia">
        <title>Bifiguratus adelaidae, gen. et sp. nov., a new member of Mucoromycotina in endophytic and soil-dwelling habitats.</title>
        <authorList>
            <person name="Torres-Cruz T.J."/>
            <person name="Billingsley Tobias T.L."/>
            <person name="Almatruk M."/>
            <person name="Hesse C."/>
            <person name="Kuske C.R."/>
            <person name="Desiro A."/>
            <person name="Benucci G.M."/>
            <person name="Bonito G."/>
            <person name="Stajich J.E."/>
            <person name="Dunlap C."/>
            <person name="Arnold A.E."/>
            <person name="Porras-Alfaro A."/>
        </authorList>
    </citation>
    <scope>NUCLEOTIDE SEQUENCE [LARGE SCALE GENOMIC DNA]</scope>
    <source>
        <strain evidence="8 9">AZ0501</strain>
    </source>
</reference>
<keyword evidence="1" id="KW-0479">Metal-binding</keyword>
<name>A0A261Y1C2_9FUNG</name>
<feature type="domain" description="C2H2-type" evidence="7">
    <location>
        <begin position="460"/>
        <end position="479"/>
    </location>
</feature>
<feature type="domain" description="C2H2-type" evidence="7">
    <location>
        <begin position="399"/>
        <end position="428"/>
    </location>
</feature>
<dbReference type="PROSITE" id="PS00028">
    <property type="entry name" value="ZINC_FINGER_C2H2_1"/>
    <property type="match status" value="2"/>
</dbReference>
<sequence length="502" mass="55020">MPSNMYADPIFNFLSASLSDDSAQASQDSSSLDTSTSEKPVDVSAEQAQKHGQTSELRIEQDLMAIHDQFFNHVDDTDGEGHLSANVMNIMDALSAVAEQDGAQAQQKDDFVFAQPLLPASAQRRQSSLNVSLASTSSASVTSPAFQPLHTSTQGSPRYSSFTSPIIDFDDPALTPMQAPRDMFYTPYTPYLEITPSESPSETPLFTPLINFSMMTPASIFGTPYDMGLGDDFDAPQGTPQQMAATPVLDFDSVPHQQGSQGDGDPFVGAEGDQSIFGGGNNRSSVQGSLFAPLTEVAHDGNENNSEETVYTHKEGTRKRQPNGSPTGLLRQEGKRAIKGYKNVRFDAVESDDDDDDDDDDEGDENAPYPQAHSSNPSTSTSTDTFEPSKSKRDRKKIHHCPVPGCPKVFSRLFNLNTHVETHNPHRNKPYPCNYCDKSFARKHDLHRHEGSVHRGERKFTCPSCQKGFSRKDALTRHRLNRGCEGGSGAARVNTERDEEED</sequence>
<proteinExistence type="predicted"/>
<keyword evidence="2" id="KW-0677">Repeat</keyword>
<feature type="domain" description="C2H2-type" evidence="7">
    <location>
        <begin position="431"/>
        <end position="459"/>
    </location>
</feature>
<evidence type="ECO:0000313" key="8">
    <source>
        <dbReference type="EMBL" id="OZJ04420.1"/>
    </source>
</evidence>
<dbReference type="Gene3D" id="3.30.160.60">
    <property type="entry name" value="Classic Zinc Finger"/>
    <property type="match status" value="3"/>
</dbReference>
<dbReference type="PANTHER" id="PTHR23235">
    <property type="entry name" value="KRUEPPEL-LIKE TRANSCRIPTION FACTOR"/>
    <property type="match status" value="1"/>
</dbReference>
<keyword evidence="9" id="KW-1185">Reference proteome</keyword>
<dbReference type="OrthoDB" id="8117402at2759"/>
<dbReference type="PROSITE" id="PS50157">
    <property type="entry name" value="ZINC_FINGER_C2H2_2"/>
    <property type="match status" value="3"/>
</dbReference>
<feature type="region of interest" description="Disordered" evidence="6">
    <location>
        <begin position="22"/>
        <end position="55"/>
    </location>
</feature>
<evidence type="ECO:0000256" key="1">
    <source>
        <dbReference type="ARBA" id="ARBA00022723"/>
    </source>
</evidence>
<feature type="compositionally biased region" description="Low complexity" evidence="6">
    <location>
        <begin position="22"/>
        <end position="37"/>
    </location>
</feature>
<evidence type="ECO:0000259" key="7">
    <source>
        <dbReference type="PROSITE" id="PS50157"/>
    </source>
</evidence>
<evidence type="ECO:0000256" key="2">
    <source>
        <dbReference type="ARBA" id="ARBA00022737"/>
    </source>
</evidence>
<dbReference type="GO" id="GO:0000981">
    <property type="term" value="F:DNA-binding transcription factor activity, RNA polymerase II-specific"/>
    <property type="evidence" value="ECO:0007669"/>
    <property type="project" value="TreeGrafter"/>
</dbReference>
<dbReference type="SUPFAM" id="SSF57667">
    <property type="entry name" value="beta-beta-alpha zinc fingers"/>
    <property type="match status" value="2"/>
</dbReference>
<dbReference type="PANTHER" id="PTHR23235:SF120">
    <property type="entry name" value="KRUPPEL-LIKE FACTOR 15"/>
    <property type="match status" value="1"/>
</dbReference>
<dbReference type="GO" id="GO:0000978">
    <property type="term" value="F:RNA polymerase II cis-regulatory region sequence-specific DNA binding"/>
    <property type="evidence" value="ECO:0007669"/>
    <property type="project" value="TreeGrafter"/>
</dbReference>
<evidence type="ECO:0000256" key="5">
    <source>
        <dbReference type="PROSITE-ProRule" id="PRU00042"/>
    </source>
</evidence>
<evidence type="ECO:0000256" key="3">
    <source>
        <dbReference type="ARBA" id="ARBA00022771"/>
    </source>
</evidence>
<dbReference type="EMBL" id="MVBO01000041">
    <property type="protein sequence ID" value="OZJ04420.1"/>
    <property type="molecule type" value="Genomic_DNA"/>
</dbReference>
<dbReference type="AlphaFoldDB" id="A0A261Y1C2"/>
<keyword evidence="4" id="KW-0862">Zinc</keyword>
<feature type="compositionally biased region" description="Low complexity" evidence="6">
    <location>
        <begin position="374"/>
        <end position="385"/>
    </location>
</feature>
<protein>
    <recommendedName>
        <fullName evidence="7">C2H2-type domain-containing protein</fullName>
    </recommendedName>
</protein>
<evidence type="ECO:0000313" key="9">
    <source>
        <dbReference type="Proteomes" id="UP000242875"/>
    </source>
</evidence>
<evidence type="ECO:0000256" key="6">
    <source>
        <dbReference type="SAM" id="MobiDB-lite"/>
    </source>
</evidence>
<dbReference type="FunFam" id="3.30.160.60:FF:000110">
    <property type="entry name" value="Zinc finger protein-like"/>
    <property type="match status" value="2"/>
</dbReference>
<dbReference type="InterPro" id="IPR013087">
    <property type="entry name" value="Znf_C2H2_type"/>
</dbReference>
<feature type="region of interest" description="Disordered" evidence="6">
    <location>
        <begin position="296"/>
        <end position="400"/>
    </location>
</feature>
<dbReference type="SMART" id="SM00355">
    <property type="entry name" value="ZnF_C2H2"/>
    <property type="match status" value="3"/>
</dbReference>
<dbReference type="Proteomes" id="UP000242875">
    <property type="component" value="Unassembled WGS sequence"/>
</dbReference>
<evidence type="ECO:0000256" key="4">
    <source>
        <dbReference type="ARBA" id="ARBA00022833"/>
    </source>
</evidence>
<feature type="region of interest" description="Disordered" evidence="6">
    <location>
        <begin position="481"/>
        <end position="502"/>
    </location>
</feature>
<dbReference type="GO" id="GO:0008270">
    <property type="term" value="F:zinc ion binding"/>
    <property type="evidence" value="ECO:0007669"/>
    <property type="project" value="UniProtKB-KW"/>
</dbReference>
<accession>A0A261Y1C2</accession>
<feature type="compositionally biased region" description="Acidic residues" evidence="6">
    <location>
        <begin position="349"/>
        <end position="365"/>
    </location>
</feature>
<comment type="caution">
    <text evidence="8">The sequence shown here is derived from an EMBL/GenBank/DDBJ whole genome shotgun (WGS) entry which is preliminary data.</text>
</comment>